<organism evidence="3 4">
    <name type="scientific">Mollisia scopiformis</name>
    <name type="common">Conifer needle endophyte fungus</name>
    <name type="synonym">Phialocephala scopiformis</name>
    <dbReference type="NCBI Taxonomy" id="149040"/>
    <lineage>
        <taxon>Eukaryota</taxon>
        <taxon>Fungi</taxon>
        <taxon>Dikarya</taxon>
        <taxon>Ascomycota</taxon>
        <taxon>Pezizomycotina</taxon>
        <taxon>Leotiomycetes</taxon>
        <taxon>Helotiales</taxon>
        <taxon>Mollisiaceae</taxon>
        <taxon>Mollisia</taxon>
    </lineage>
</organism>
<dbReference type="PANTHER" id="PTHR12286">
    <property type="entry name" value="SACCHAROPINE DEHYDROGENASE-LIKE OXIDOREDUCTASE"/>
    <property type="match status" value="1"/>
</dbReference>
<keyword evidence="4" id="KW-1185">Reference proteome</keyword>
<dbReference type="GeneID" id="28822015"/>
<evidence type="ECO:0000313" key="3">
    <source>
        <dbReference type="EMBL" id="KUJ11573.1"/>
    </source>
</evidence>
<evidence type="ECO:0000313" key="4">
    <source>
        <dbReference type="Proteomes" id="UP000070700"/>
    </source>
</evidence>
<feature type="domain" description="Saccharopine dehydrogenase NADP binding" evidence="2">
    <location>
        <begin position="12"/>
        <end position="139"/>
    </location>
</feature>
<proteinExistence type="inferred from homology"/>
<dbReference type="PANTHER" id="PTHR12286:SF5">
    <property type="entry name" value="SACCHAROPINE DEHYDROGENASE-LIKE OXIDOREDUCTASE"/>
    <property type="match status" value="1"/>
</dbReference>
<sequence>MPYEHGRHYDLVVFGATGYTGKLTAEHIANHLPTDLRWAIAGRSRDKLEKFSDELRKLNPDRLQPDIEVVALTEEDLNTLAKKTFILITTVGPYGLYGEYAFKACAENGTHYLDSTGEVTFTASMIKKYDAVAKESGSMLFPQLGLESSPADLITWSLAKYNRMEFRAKTRDVVVSVHRLDSVPSGGTVSSLLSIFDVCSLEEVHTAMKPYALSPVPNPNQATAPIFPGTKTIPHLGRVTTFLSGAMDRAIVYRTWGLLSQIHSKQEESYGPDFSFEEYTKTGNWFSGRMVHYGTAMTALLLAKSSSMRKLVKRLVYKPGEGPSMEQAKDDIIEYRALATPDRPTEEVQAYCQATYHGSMYSLTGAFLAQAAATVHDGSLNLGGGIYTPACLGKGFVDRLDNVGFKIETRSVSI</sequence>
<dbReference type="InterPro" id="IPR036291">
    <property type="entry name" value="NAD(P)-bd_dom_sf"/>
</dbReference>
<dbReference type="SUPFAM" id="SSF51735">
    <property type="entry name" value="NAD(P)-binding Rossmann-fold domains"/>
    <property type="match status" value="1"/>
</dbReference>
<comment type="similarity">
    <text evidence="1">Belongs to the saccharopine dehydrogenase family.</text>
</comment>
<dbReference type="GO" id="GO:0005811">
    <property type="term" value="C:lipid droplet"/>
    <property type="evidence" value="ECO:0007669"/>
    <property type="project" value="TreeGrafter"/>
</dbReference>
<dbReference type="GO" id="GO:0005886">
    <property type="term" value="C:plasma membrane"/>
    <property type="evidence" value="ECO:0007669"/>
    <property type="project" value="TreeGrafter"/>
</dbReference>
<dbReference type="InterPro" id="IPR051276">
    <property type="entry name" value="Saccharopine_DH-like_oxidrdct"/>
</dbReference>
<dbReference type="RefSeq" id="XP_018065928.1">
    <property type="nucleotide sequence ID" value="XM_018212289.1"/>
</dbReference>
<evidence type="ECO:0000256" key="1">
    <source>
        <dbReference type="ARBA" id="ARBA00038048"/>
    </source>
</evidence>
<dbReference type="Gene3D" id="3.40.50.720">
    <property type="entry name" value="NAD(P)-binding Rossmann-like Domain"/>
    <property type="match status" value="1"/>
</dbReference>
<evidence type="ECO:0000259" key="2">
    <source>
        <dbReference type="Pfam" id="PF03435"/>
    </source>
</evidence>
<dbReference type="OrthoDB" id="10268090at2759"/>
<gene>
    <name evidence="3" type="ORF">LY89DRAFT_654225</name>
</gene>
<dbReference type="KEGG" id="psco:LY89DRAFT_654225"/>
<dbReference type="Proteomes" id="UP000070700">
    <property type="component" value="Unassembled WGS sequence"/>
</dbReference>
<dbReference type="GO" id="GO:0005739">
    <property type="term" value="C:mitochondrion"/>
    <property type="evidence" value="ECO:0007669"/>
    <property type="project" value="TreeGrafter"/>
</dbReference>
<accession>A0A194WUD3</accession>
<protein>
    <recommendedName>
        <fullName evidence="2">Saccharopine dehydrogenase NADP binding domain-containing protein</fullName>
    </recommendedName>
</protein>
<dbReference type="InParanoid" id="A0A194WUD3"/>
<dbReference type="GO" id="GO:0009247">
    <property type="term" value="P:glycolipid biosynthetic process"/>
    <property type="evidence" value="ECO:0007669"/>
    <property type="project" value="TreeGrafter"/>
</dbReference>
<dbReference type="Pfam" id="PF03435">
    <property type="entry name" value="Sacchrp_dh_NADP"/>
    <property type="match status" value="1"/>
</dbReference>
<dbReference type="InterPro" id="IPR005097">
    <property type="entry name" value="Sacchrp_dh_NADP-bd"/>
</dbReference>
<dbReference type="AlphaFoldDB" id="A0A194WUD3"/>
<name>A0A194WUD3_MOLSC</name>
<reference evidence="3 4" key="1">
    <citation type="submission" date="2015-10" db="EMBL/GenBank/DDBJ databases">
        <title>Full genome of DAOMC 229536 Phialocephala scopiformis, a fungal endophyte of spruce producing the potent anti-insectan compound rugulosin.</title>
        <authorList>
            <consortium name="DOE Joint Genome Institute"/>
            <person name="Walker A.K."/>
            <person name="Frasz S.L."/>
            <person name="Seifert K.A."/>
            <person name="Miller J.D."/>
            <person name="Mondo S.J."/>
            <person name="Labutti K."/>
            <person name="Lipzen A."/>
            <person name="Dockter R."/>
            <person name="Kennedy M."/>
            <person name="Grigoriev I.V."/>
            <person name="Spatafora J.W."/>
        </authorList>
    </citation>
    <scope>NUCLEOTIDE SEQUENCE [LARGE SCALE GENOMIC DNA]</scope>
    <source>
        <strain evidence="3 4">CBS 120377</strain>
    </source>
</reference>
<dbReference type="EMBL" id="KQ947426">
    <property type="protein sequence ID" value="KUJ11573.1"/>
    <property type="molecule type" value="Genomic_DNA"/>
</dbReference>